<dbReference type="AlphaFoldDB" id="A0AA46I6J7"/>
<dbReference type="InterPro" id="IPR051199">
    <property type="entry name" value="LPS_LOS_Heptosyltrfase"/>
</dbReference>
<dbReference type="Gene3D" id="3.40.50.2000">
    <property type="entry name" value="Glycogen Phosphorylase B"/>
    <property type="match status" value="2"/>
</dbReference>
<keyword evidence="4" id="KW-1185">Reference proteome</keyword>
<dbReference type="GO" id="GO:0009244">
    <property type="term" value="P:lipopolysaccharide core region biosynthetic process"/>
    <property type="evidence" value="ECO:0007669"/>
    <property type="project" value="TreeGrafter"/>
</dbReference>
<dbReference type="SUPFAM" id="SSF53756">
    <property type="entry name" value="UDP-Glycosyltransferase/glycogen phosphorylase"/>
    <property type="match status" value="1"/>
</dbReference>
<dbReference type="PANTHER" id="PTHR30160">
    <property type="entry name" value="TETRAACYLDISACCHARIDE 4'-KINASE-RELATED"/>
    <property type="match status" value="1"/>
</dbReference>
<dbReference type="RefSeq" id="WP_134112224.1">
    <property type="nucleotide sequence ID" value="NZ_SOBG01000001.1"/>
</dbReference>
<evidence type="ECO:0000256" key="1">
    <source>
        <dbReference type="ARBA" id="ARBA00022676"/>
    </source>
</evidence>
<dbReference type="EMBL" id="SOBG01000001">
    <property type="protein sequence ID" value="TDT72520.1"/>
    <property type="molecule type" value="Genomic_DNA"/>
</dbReference>
<protein>
    <submittedName>
        <fullName evidence="3">ADP-heptose:LPS heptosyltransferase</fullName>
    </submittedName>
</protein>
<evidence type="ECO:0000256" key="2">
    <source>
        <dbReference type="ARBA" id="ARBA00022679"/>
    </source>
</evidence>
<dbReference type="PANTHER" id="PTHR30160:SF23">
    <property type="match status" value="1"/>
</dbReference>
<comment type="caution">
    <text evidence="3">The sequence shown here is derived from an EMBL/GenBank/DDBJ whole genome shotgun (WGS) entry which is preliminary data.</text>
</comment>
<evidence type="ECO:0000313" key="4">
    <source>
        <dbReference type="Proteomes" id="UP000294678"/>
    </source>
</evidence>
<proteinExistence type="predicted"/>
<organism evidence="3 4">
    <name type="scientific">Hypnocyclicus thermotrophus</name>
    <dbReference type="NCBI Taxonomy" id="1627895"/>
    <lineage>
        <taxon>Bacteria</taxon>
        <taxon>Fusobacteriati</taxon>
        <taxon>Fusobacteriota</taxon>
        <taxon>Fusobacteriia</taxon>
        <taxon>Fusobacteriales</taxon>
        <taxon>Fusobacteriaceae</taxon>
        <taxon>Hypnocyclicus</taxon>
    </lineage>
</organism>
<dbReference type="Proteomes" id="UP000294678">
    <property type="component" value="Unassembled WGS sequence"/>
</dbReference>
<dbReference type="GO" id="GO:0008713">
    <property type="term" value="F:ADP-heptose-lipopolysaccharide heptosyltransferase activity"/>
    <property type="evidence" value="ECO:0007669"/>
    <property type="project" value="TreeGrafter"/>
</dbReference>
<dbReference type="GO" id="GO:0005829">
    <property type="term" value="C:cytosol"/>
    <property type="evidence" value="ECO:0007669"/>
    <property type="project" value="TreeGrafter"/>
</dbReference>
<dbReference type="Pfam" id="PF01075">
    <property type="entry name" value="Glyco_transf_9"/>
    <property type="match status" value="1"/>
</dbReference>
<keyword evidence="2" id="KW-0808">Transferase</keyword>
<keyword evidence="1" id="KW-0328">Glycosyltransferase</keyword>
<sequence length="297" mass="35240">MENAILVLLPNKPFLGNQITQIPFFEEIKGNKKIITVGTKKSYFVIKNLGYIDLAFEYRKKSFLDLFKIIKKIKKDYNVTEVYNFRYRSIRISFILALFFRNITGYLNKRKNPLSIFYKKKKIFNKKEYIAHNYLKLCDGKLEEYYLENVRRKKSISIIPGGSNDFKKYPLSKYLKVVREFENDYEINFILGNDMLKEQEELKPYKEKYNLVIGEKLDKLRMLLQETSLVISNDCGPSHFAHIYNTPRISLFAGNTNPREWFNKTDKSILLESSNRDNIDSIREEDIIISARKILNR</sequence>
<accession>A0AA46I6J7</accession>
<dbReference type="InterPro" id="IPR002201">
    <property type="entry name" value="Glyco_trans_9"/>
</dbReference>
<gene>
    <name evidence="3" type="ORF">EV215_0330</name>
</gene>
<evidence type="ECO:0000313" key="3">
    <source>
        <dbReference type="EMBL" id="TDT72520.1"/>
    </source>
</evidence>
<reference evidence="3 4" key="1">
    <citation type="submission" date="2019-03" db="EMBL/GenBank/DDBJ databases">
        <title>Genomic Encyclopedia of Type Strains, Phase IV (KMG-IV): sequencing the most valuable type-strain genomes for metagenomic binning, comparative biology and taxonomic classification.</title>
        <authorList>
            <person name="Goeker M."/>
        </authorList>
    </citation>
    <scope>NUCLEOTIDE SEQUENCE [LARGE SCALE GENOMIC DNA]</scope>
    <source>
        <strain evidence="3 4">DSM 100055</strain>
    </source>
</reference>
<name>A0AA46I6J7_9FUSO</name>